<dbReference type="GO" id="GO:0006777">
    <property type="term" value="P:Mo-molybdopterin cofactor biosynthetic process"/>
    <property type="evidence" value="ECO:0007669"/>
    <property type="project" value="UniProtKB-UniRule"/>
</dbReference>
<feature type="active site" evidence="4">
    <location>
        <position position="348"/>
    </location>
</feature>
<dbReference type="AlphaFoldDB" id="A0AAE8MPM7"/>
<dbReference type="EC" id="2.8.1.9" evidence="4"/>
<dbReference type="PANTHER" id="PTHR14237:SF80">
    <property type="entry name" value="MOLYBDENUM COFACTOR SULFURASE"/>
    <property type="match status" value="1"/>
</dbReference>
<evidence type="ECO:0000256" key="4">
    <source>
        <dbReference type="HAMAP-Rule" id="MF_03050"/>
    </source>
</evidence>
<comment type="caution">
    <text evidence="7">The sequence shown here is derived from an EMBL/GenBank/DDBJ whole genome shotgun (WGS) entry which is preliminary data.</text>
</comment>
<dbReference type="PROSITE" id="PS51340">
    <property type="entry name" value="MOSC"/>
    <property type="match status" value="1"/>
</dbReference>
<dbReference type="Pfam" id="PF00266">
    <property type="entry name" value="Aminotran_5"/>
    <property type="match status" value="1"/>
</dbReference>
<dbReference type="Gene3D" id="3.40.640.10">
    <property type="entry name" value="Type I PLP-dependent aspartate aminotransferase-like (Major domain)"/>
    <property type="match status" value="1"/>
</dbReference>
<organism evidence="7 8">
    <name type="scientific">Cephalotrichum gorgonifer</name>
    <dbReference type="NCBI Taxonomy" id="2041049"/>
    <lineage>
        <taxon>Eukaryota</taxon>
        <taxon>Fungi</taxon>
        <taxon>Dikarya</taxon>
        <taxon>Ascomycota</taxon>
        <taxon>Pezizomycotina</taxon>
        <taxon>Sordariomycetes</taxon>
        <taxon>Hypocreomycetidae</taxon>
        <taxon>Microascales</taxon>
        <taxon>Microascaceae</taxon>
        <taxon>Cephalotrichum</taxon>
    </lineage>
</organism>
<keyword evidence="1 4" id="KW-0808">Transferase</keyword>
<dbReference type="HAMAP" id="MF_03050">
    <property type="entry name" value="MOCOS"/>
    <property type="match status" value="1"/>
</dbReference>
<dbReference type="InterPro" id="IPR015422">
    <property type="entry name" value="PyrdxlP-dep_Trfase_small"/>
</dbReference>
<evidence type="ECO:0000259" key="6">
    <source>
        <dbReference type="PROSITE" id="PS51340"/>
    </source>
</evidence>
<keyword evidence="2 4" id="KW-0663">Pyridoxal phosphate</keyword>
<dbReference type="Pfam" id="PF03476">
    <property type="entry name" value="MOSC_N"/>
    <property type="match status" value="1"/>
</dbReference>
<dbReference type="InterPro" id="IPR015424">
    <property type="entry name" value="PyrdxlP-dep_Trfase"/>
</dbReference>
<dbReference type="SUPFAM" id="SSF53383">
    <property type="entry name" value="PLP-dependent transferases"/>
    <property type="match status" value="1"/>
</dbReference>
<dbReference type="PANTHER" id="PTHR14237">
    <property type="entry name" value="MOLYBDOPTERIN COFACTOR SULFURASE MOSC"/>
    <property type="match status" value="1"/>
</dbReference>
<evidence type="ECO:0000313" key="7">
    <source>
        <dbReference type="EMBL" id="SPN96733.1"/>
    </source>
</evidence>
<evidence type="ECO:0000256" key="2">
    <source>
        <dbReference type="ARBA" id="ARBA00022898"/>
    </source>
</evidence>
<keyword evidence="8" id="KW-1185">Reference proteome</keyword>
<dbReference type="SUPFAM" id="SSF141673">
    <property type="entry name" value="MOSC N-terminal domain-like"/>
    <property type="match status" value="1"/>
</dbReference>
<feature type="domain" description="MOSC" evidence="6">
    <location>
        <begin position="604"/>
        <end position="766"/>
    </location>
</feature>
<dbReference type="Proteomes" id="UP001187682">
    <property type="component" value="Unassembled WGS sequence"/>
</dbReference>
<comment type="catalytic activity">
    <reaction evidence="4">
        <text>Mo-molybdopterin + L-cysteine + AH2 = thio-Mo-molybdopterin + L-alanine + A + H2O</text>
        <dbReference type="Rhea" id="RHEA:42636"/>
        <dbReference type="ChEBI" id="CHEBI:13193"/>
        <dbReference type="ChEBI" id="CHEBI:15377"/>
        <dbReference type="ChEBI" id="CHEBI:17499"/>
        <dbReference type="ChEBI" id="CHEBI:35235"/>
        <dbReference type="ChEBI" id="CHEBI:57972"/>
        <dbReference type="ChEBI" id="CHEBI:71302"/>
        <dbReference type="ChEBI" id="CHEBI:82685"/>
        <dbReference type="EC" id="2.8.1.9"/>
    </reaction>
</comment>
<comment type="function">
    <text evidence="4">Sulfurates the molybdenum cofactor. Sulfation of molybdenum is essential for xanthine dehydrogenase (XDH) and aldehyde oxidase (ADO) enzymes in which molybdenum cofactor is liganded by 1 oxygen and 1 sulfur atom in active form.</text>
</comment>
<keyword evidence="3 4" id="KW-0501">Molybdenum cofactor biosynthesis</keyword>
<dbReference type="EMBL" id="ONZQ02000001">
    <property type="protein sequence ID" value="SPN96733.1"/>
    <property type="molecule type" value="Genomic_DNA"/>
</dbReference>
<dbReference type="GO" id="GO:0030151">
    <property type="term" value="F:molybdenum ion binding"/>
    <property type="evidence" value="ECO:0007669"/>
    <property type="project" value="UniProtKB-UniRule"/>
</dbReference>
<evidence type="ECO:0000256" key="5">
    <source>
        <dbReference type="SAM" id="MobiDB-lite"/>
    </source>
</evidence>
<evidence type="ECO:0000256" key="3">
    <source>
        <dbReference type="ARBA" id="ARBA00023150"/>
    </source>
</evidence>
<evidence type="ECO:0000256" key="1">
    <source>
        <dbReference type="ARBA" id="ARBA00022679"/>
    </source>
</evidence>
<feature type="region of interest" description="Disordered" evidence="5">
    <location>
        <begin position="579"/>
        <end position="625"/>
    </location>
</feature>
<dbReference type="GO" id="GO:0016829">
    <property type="term" value="F:lyase activity"/>
    <property type="evidence" value="ECO:0007669"/>
    <property type="project" value="UniProtKB-UniRule"/>
</dbReference>
<name>A0AAE8MPM7_9PEZI</name>
<dbReference type="InterPro" id="IPR028886">
    <property type="entry name" value="MoCo_sulfurase"/>
</dbReference>
<reference evidence="7" key="1">
    <citation type="submission" date="2018-03" db="EMBL/GenBank/DDBJ databases">
        <authorList>
            <person name="Guldener U."/>
        </authorList>
    </citation>
    <scope>NUCLEOTIDE SEQUENCE</scope>
</reference>
<accession>A0AAE8MPM7</accession>
<dbReference type="Gene3D" id="3.90.1150.10">
    <property type="entry name" value="Aspartate Aminotransferase, domain 1"/>
    <property type="match status" value="1"/>
</dbReference>
<protein>
    <recommendedName>
        <fullName evidence="4">Molybdenum cofactor sulfurase</fullName>
        <shortName evidence="4">MCS</shortName>
        <shortName evidence="4">MOS</shortName>
        <shortName evidence="4">MoCo sulfurase</shortName>
        <ecNumber evidence="4">2.8.1.9</ecNumber>
    </recommendedName>
    <alternativeName>
        <fullName evidence="4">Molybdenum cofactor sulfurtransferase</fullName>
    </alternativeName>
</protein>
<dbReference type="InterPro" id="IPR015421">
    <property type="entry name" value="PyrdxlP-dep_Trfase_major"/>
</dbReference>
<evidence type="ECO:0000313" key="8">
    <source>
        <dbReference type="Proteomes" id="UP001187682"/>
    </source>
</evidence>
<proteinExistence type="inferred from homology"/>
<sequence length="766" mass="83561">MTNLLGNPHSLSLSSQLSSSRVEDARLRLLTFLGADPSEFDLVFVANATAAIKLVTEAFRAAPDGFSYAYHQSAHTSLVGIREEAKASYCLSDSMVEAWIQGVTPFVSDQGIDTRPLLFSYTAQSHMNGQRYPLSWTSRLRESAQRSGSSEPYVLLDAASYAATSPLDLSGMESPPDFVALSLYKIFGFPDLGALLVRRSAEPIFQNRRYFGGGTVDMVICEEDPCHVRKQQFLHDQLEDGTLPVHSILALDSALNVYHQQFGSMSRVSSHTSYLRDILYAGLSSLRHYNGRPVCVMYSKARISEDPLGVGPVVAFNLQSSMGEWISTAELEKLAGLKKIHIRTGGVCCPGGVASALDLTPKDIRRNFASGVRCGSLHDLVAGRPTGVIRASLGAMSIKSDVDRFIQFISEFYQEGTPTSPTTFHPTATEQPTQLEVKSVIVYPIKSCGGFHIPVGSRWRVKREGLAWDREWCLVHQGSGQALGQKRYPKMALIKPEIDFPNDVLRISYRGGEHPDVPAEITIPLSVNPNLDDDSLFRDMASRVCGDAITAQTYTSPETTNFFSSILGVPCFLARFPAGGRGRSRRSAKPPTPKISAPRGGSSLEIPGSFPDHPPTPPESDSEHSAPLLLANESPILLVHTPSVDYLNESLSPSTSQRVPPTQFRPNLVVGPVDGSEALPAYSEESWQGLTVGSSDTGVFRVMGKCFRCQMVCVDQDTGVRGEEPFVTLARTRRVDGKVPFGVHVCLESEEATTPWVSVGDPVFVR</sequence>
<dbReference type="InterPro" id="IPR005303">
    <property type="entry name" value="MOCOS_middle"/>
</dbReference>
<dbReference type="InterPro" id="IPR000192">
    <property type="entry name" value="Aminotrans_V_dom"/>
</dbReference>
<dbReference type="Pfam" id="PF03473">
    <property type="entry name" value="MOSC"/>
    <property type="match status" value="1"/>
</dbReference>
<dbReference type="GO" id="GO:0030170">
    <property type="term" value="F:pyridoxal phosphate binding"/>
    <property type="evidence" value="ECO:0007669"/>
    <property type="project" value="UniProtKB-UniRule"/>
</dbReference>
<comment type="cofactor">
    <cofactor evidence="4">
        <name>pyridoxal 5'-phosphate</name>
        <dbReference type="ChEBI" id="CHEBI:597326"/>
    </cofactor>
</comment>
<dbReference type="GO" id="GO:0008265">
    <property type="term" value="F:molybdenum cofactor sulfurtransferase activity"/>
    <property type="evidence" value="ECO:0007669"/>
    <property type="project" value="UniProtKB-UniRule"/>
</dbReference>
<gene>
    <name evidence="4" type="primary">hxB</name>
    <name evidence="7" type="ORF">DNG_00253</name>
</gene>
<feature type="modified residue" description="N6-(pyridoxal phosphate)lysine" evidence="4">
    <location>
        <position position="185"/>
    </location>
</feature>
<dbReference type="InterPro" id="IPR005302">
    <property type="entry name" value="MoCF_Sase_C"/>
</dbReference>
<comment type="similarity">
    <text evidence="4">Belongs to the class-V pyridoxal-phosphate-dependent aminotransferase family. MOCOS subfamily.</text>
</comment>